<dbReference type="EMBL" id="DPVG01000077">
    <property type="protein sequence ID" value="HCK23583.1"/>
    <property type="molecule type" value="Genomic_DNA"/>
</dbReference>
<dbReference type="Proteomes" id="UP000263098">
    <property type="component" value="Unassembled WGS sequence"/>
</dbReference>
<protein>
    <submittedName>
        <fullName evidence="1">Uncharacterized protein</fullName>
    </submittedName>
</protein>
<evidence type="ECO:0000313" key="1">
    <source>
        <dbReference type="EMBL" id="HCK23583.1"/>
    </source>
</evidence>
<reference evidence="1 2" key="1">
    <citation type="journal article" date="2018" name="Nat. Biotechnol.">
        <title>A standardized bacterial taxonomy based on genome phylogeny substantially revises the tree of life.</title>
        <authorList>
            <person name="Parks D.H."/>
            <person name="Chuvochina M."/>
            <person name="Waite D.W."/>
            <person name="Rinke C."/>
            <person name="Skarshewski A."/>
            <person name="Chaumeil P.A."/>
            <person name="Hugenholtz P."/>
        </authorList>
    </citation>
    <scope>NUCLEOTIDE SEQUENCE [LARGE SCALE GENOMIC DNA]</scope>
    <source>
        <strain evidence="1">UBA9667</strain>
    </source>
</reference>
<comment type="caution">
    <text evidence="1">The sequence shown here is derived from an EMBL/GenBank/DDBJ whole genome shotgun (WGS) entry which is preliminary data.</text>
</comment>
<dbReference type="AlphaFoldDB" id="A0A3D2SBG7"/>
<gene>
    <name evidence="1" type="ORF">DHW31_02185</name>
</gene>
<name>A0A3D2SBG7_9BACE</name>
<sequence length="67" mass="7689">MPKHSKINRKEVTISMAEVRNLNKKRIGDMSDDERLFVIKIKDCVTRITVTPDGTLNITHERVEPVA</sequence>
<evidence type="ECO:0000313" key="2">
    <source>
        <dbReference type="Proteomes" id="UP000263098"/>
    </source>
</evidence>
<accession>A0A3D2SBG7</accession>
<proteinExistence type="predicted"/>
<organism evidence="1 2">
    <name type="scientific">Bacteroides graminisolvens</name>
    <dbReference type="NCBI Taxonomy" id="477666"/>
    <lineage>
        <taxon>Bacteria</taxon>
        <taxon>Pseudomonadati</taxon>
        <taxon>Bacteroidota</taxon>
        <taxon>Bacteroidia</taxon>
        <taxon>Bacteroidales</taxon>
        <taxon>Bacteroidaceae</taxon>
        <taxon>Bacteroides</taxon>
    </lineage>
</organism>